<protein>
    <submittedName>
        <fullName evidence="2">Uncharacterized protein</fullName>
    </submittedName>
</protein>
<evidence type="ECO:0000313" key="2">
    <source>
        <dbReference type="EMBL" id="TNN47520.1"/>
    </source>
</evidence>
<dbReference type="AlphaFoldDB" id="A0A4Z2G2X2"/>
<reference evidence="2 3" key="1">
    <citation type="submission" date="2019-03" db="EMBL/GenBank/DDBJ databases">
        <title>First draft genome of Liparis tanakae, snailfish: a comprehensive survey of snailfish specific genes.</title>
        <authorList>
            <person name="Kim W."/>
            <person name="Song I."/>
            <person name="Jeong J.-H."/>
            <person name="Kim D."/>
            <person name="Kim S."/>
            <person name="Ryu S."/>
            <person name="Song J.Y."/>
            <person name="Lee S.K."/>
        </authorList>
    </citation>
    <scope>NUCLEOTIDE SEQUENCE [LARGE SCALE GENOMIC DNA]</scope>
    <source>
        <tissue evidence="2">Muscle</tissue>
    </source>
</reference>
<evidence type="ECO:0000313" key="3">
    <source>
        <dbReference type="Proteomes" id="UP000314294"/>
    </source>
</evidence>
<comment type="caution">
    <text evidence="2">The sequence shown here is derived from an EMBL/GenBank/DDBJ whole genome shotgun (WGS) entry which is preliminary data.</text>
</comment>
<dbReference type="EMBL" id="SRLO01000739">
    <property type="protein sequence ID" value="TNN47520.1"/>
    <property type="molecule type" value="Genomic_DNA"/>
</dbReference>
<gene>
    <name evidence="2" type="ORF">EYF80_042297</name>
</gene>
<organism evidence="2 3">
    <name type="scientific">Liparis tanakae</name>
    <name type="common">Tanaka's snailfish</name>
    <dbReference type="NCBI Taxonomy" id="230148"/>
    <lineage>
        <taxon>Eukaryota</taxon>
        <taxon>Metazoa</taxon>
        <taxon>Chordata</taxon>
        <taxon>Craniata</taxon>
        <taxon>Vertebrata</taxon>
        <taxon>Euteleostomi</taxon>
        <taxon>Actinopterygii</taxon>
        <taxon>Neopterygii</taxon>
        <taxon>Teleostei</taxon>
        <taxon>Neoteleostei</taxon>
        <taxon>Acanthomorphata</taxon>
        <taxon>Eupercaria</taxon>
        <taxon>Perciformes</taxon>
        <taxon>Cottioidei</taxon>
        <taxon>Cottales</taxon>
        <taxon>Liparidae</taxon>
        <taxon>Liparis</taxon>
    </lineage>
</organism>
<dbReference type="Proteomes" id="UP000314294">
    <property type="component" value="Unassembled WGS sequence"/>
</dbReference>
<evidence type="ECO:0000256" key="1">
    <source>
        <dbReference type="SAM" id="MobiDB-lite"/>
    </source>
</evidence>
<name>A0A4Z2G2X2_9TELE</name>
<proteinExistence type="predicted"/>
<feature type="region of interest" description="Disordered" evidence="1">
    <location>
        <begin position="104"/>
        <end position="126"/>
    </location>
</feature>
<accession>A0A4Z2G2X2</accession>
<keyword evidence="3" id="KW-1185">Reference proteome</keyword>
<sequence length="126" mass="13410">MHATPGHLEHPYRTHRDEVVHLSRVEEVEDLNLVQDHGGSGNERRTTHVPVGVLGLEQEAREFSFPHGGLIERAASFDVGLAVAASSGDVTGCGSRGGGAQLWAARGGQNPRKVEQNPVSVCADDP</sequence>